<gene>
    <name evidence="1" type="ORF">OESDEN_13065</name>
</gene>
<dbReference type="OrthoDB" id="5871360at2759"/>
<accession>A0A0B1SVI1</accession>
<reference evidence="1 2" key="1">
    <citation type="submission" date="2014-03" db="EMBL/GenBank/DDBJ databases">
        <title>Draft genome of the hookworm Oesophagostomum dentatum.</title>
        <authorList>
            <person name="Mitreva M."/>
        </authorList>
    </citation>
    <scope>NUCLEOTIDE SEQUENCE [LARGE SCALE GENOMIC DNA]</scope>
    <source>
        <strain evidence="1 2">OD-Hann</strain>
    </source>
</reference>
<proteinExistence type="predicted"/>
<evidence type="ECO:0000313" key="2">
    <source>
        <dbReference type="Proteomes" id="UP000053660"/>
    </source>
</evidence>
<evidence type="ECO:0000313" key="1">
    <source>
        <dbReference type="EMBL" id="KHJ87165.1"/>
    </source>
</evidence>
<dbReference type="EMBL" id="KN558363">
    <property type="protein sequence ID" value="KHJ87165.1"/>
    <property type="molecule type" value="Genomic_DNA"/>
</dbReference>
<protein>
    <recommendedName>
        <fullName evidence="3">Schlafen AlbA-2 domain-containing protein</fullName>
    </recommendedName>
</protein>
<sequence>MCRHSTLDGSRFRIARISFSLLLLKTAIPRQHKNRTMTPSVEQFPRIERRASFRRISHDQSYVNYNAFTGEVIPSPVKKYPVVELPEELVPTVEDMHCPKLQRRGEVVEELFFETRNRYVYGDLYEKEPEIWTVLWEPSRLKELTTLTVQSTICAALNSRKRLAFIIGVTLDKKIIGCQLSTEQINKMKELFELCITSEFVPALDEGLAHFYFYPVYDQSGHEIPSRFVVEIAVRDAVTTLYQLSSGRVYYVSGDAVACTKSFDEAIRMLFRRRQAEFKPALEDPEQKQK</sequence>
<dbReference type="AlphaFoldDB" id="A0A0B1SVI1"/>
<keyword evidence="2" id="KW-1185">Reference proteome</keyword>
<dbReference type="Proteomes" id="UP000053660">
    <property type="component" value="Unassembled WGS sequence"/>
</dbReference>
<evidence type="ECO:0008006" key="3">
    <source>
        <dbReference type="Google" id="ProtNLM"/>
    </source>
</evidence>
<name>A0A0B1SVI1_OESDE</name>
<organism evidence="1 2">
    <name type="scientific">Oesophagostomum dentatum</name>
    <name type="common">Nodular worm</name>
    <dbReference type="NCBI Taxonomy" id="61180"/>
    <lineage>
        <taxon>Eukaryota</taxon>
        <taxon>Metazoa</taxon>
        <taxon>Ecdysozoa</taxon>
        <taxon>Nematoda</taxon>
        <taxon>Chromadorea</taxon>
        <taxon>Rhabditida</taxon>
        <taxon>Rhabditina</taxon>
        <taxon>Rhabditomorpha</taxon>
        <taxon>Strongyloidea</taxon>
        <taxon>Strongylidae</taxon>
        <taxon>Oesophagostomum</taxon>
    </lineage>
</organism>